<dbReference type="GO" id="GO:0006308">
    <property type="term" value="P:DNA catabolic process"/>
    <property type="evidence" value="ECO:0007669"/>
    <property type="project" value="InterPro"/>
</dbReference>
<dbReference type="AlphaFoldDB" id="A0A8T3VHQ5"/>
<evidence type="ECO:0000313" key="7">
    <source>
        <dbReference type="EMBL" id="MBE6510743.1"/>
    </source>
</evidence>
<dbReference type="Proteomes" id="UP000713479">
    <property type="component" value="Unassembled WGS sequence"/>
</dbReference>
<dbReference type="CDD" id="cd04489">
    <property type="entry name" value="ExoVII_LU_OBF"/>
    <property type="match status" value="1"/>
</dbReference>
<evidence type="ECO:0000256" key="1">
    <source>
        <dbReference type="ARBA" id="ARBA00022490"/>
    </source>
</evidence>
<protein>
    <submittedName>
        <fullName evidence="7">Exodeoxyribonuclease VII large subunit</fullName>
        <ecNumber evidence="7">3.1.11.6</ecNumber>
    </submittedName>
</protein>
<dbReference type="GO" id="GO:0008855">
    <property type="term" value="F:exodeoxyribonuclease VII activity"/>
    <property type="evidence" value="ECO:0007669"/>
    <property type="project" value="UniProtKB-EC"/>
</dbReference>
<reference evidence="7" key="1">
    <citation type="submission" date="2019-04" db="EMBL/GenBank/DDBJ databases">
        <title>Evolution of Biomass-Degrading Anaerobic Consortia Revealed by Metagenomics.</title>
        <authorList>
            <person name="Peng X."/>
        </authorList>
    </citation>
    <scope>NUCLEOTIDE SEQUENCE</scope>
    <source>
        <strain evidence="7">SIG13</strain>
    </source>
</reference>
<dbReference type="EC" id="3.1.11.6" evidence="7"/>
<keyword evidence="1" id="KW-0963">Cytoplasm</keyword>
<sequence>MDEKYITVSKLTDYIGELFKCDLNLRHVFIKGELSNVKLYPSGHLYYTLKDEDSQIKGVMFGARYKLKKFRPKQGMKVLIEGKIEVYNKYGNYQLYADKISEDGVGDLHRRFEELKKKLNKEGLFDKSHKKKIPNFPKRIGVVTASSGAAIRDIITTIKRRWPLCEVILFPSLVQGDNAAENIVYQIKRSEKFDLDTLIVGRGGGSIEDLWSFNEEIVARAIYECNTPVISAVGHEIDYTIADFVADLRAPTPTAAAEIAVPPYEEIKNALNQLNQRANLAIDKKISENKSRLNNIVSKKIFTHPHEIYATKEMLLDSLIGRLNYSASSLIKDNQNRLELAKSSKVFKNPQELFDSQCFALDNLINRLNYSSNSLIKDNQNRLSLIRNSNVFKNSEKLFDSKNIDLNNLINRLEYSANRLIGVNENRLDLVKNSPIFRNPQKIIDKQKEQYLLQFSKLEILNPLNTLKRGYTLAKSEGKVISSSKNLKSGDELEVEFKDGNVNTKVI</sequence>
<feature type="domain" description="Exonuclease VII large subunit C-terminal" evidence="5">
    <location>
        <begin position="124"/>
        <end position="386"/>
    </location>
</feature>
<dbReference type="GO" id="GO:0003676">
    <property type="term" value="F:nucleic acid binding"/>
    <property type="evidence" value="ECO:0007669"/>
    <property type="project" value="InterPro"/>
</dbReference>
<proteinExistence type="inferred from homology"/>
<evidence type="ECO:0000259" key="5">
    <source>
        <dbReference type="Pfam" id="PF02601"/>
    </source>
</evidence>
<dbReference type="HAMAP" id="MF_00378">
    <property type="entry name" value="Exonuc_7_L"/>
    <property type="match status" value="1"/>
</dbReference>
<evidence type="ECO:0000256" key="3">
    <source>
        <dbReference type="ARBA" id="ARBA00022801"/>
    </source>
</evidence>
<dbReference type="Pfam" id="PF13742">
    <property type="entry name" value="tRNA_anti_2"/>
    <property type="match status" value="1"/>
</dbReference>
<evidence type="ECO:0000313" key="8">
    <source>
        <dbReference type="Proteomes" id="UP000713479"/>
    </source>
</evidence>
<dbReference type="PANTHER" id="PTHR30008:SF0">
    <property type="entry name" value="EXODEOXYRIBONUCLEASE 7 LARGE SUBUNIT"/>
    <property type="match status" value="1"/>
</dbReference>
<dbReference type="PANTHER" id="PTHR30008">
    <property type="entry name" value="EXODEOXYRIBONUCLEASE 7 LARGE SUBUNIT"/>
    <property type="match status" value="1"/>
</dbReference>
<evidence type="ECO:0000256" key="2">
    <source>
        <dbReference type="ARBA" id="ARBA00022722"/>
    </source>
</evidence>
<dbReference type="InterPro" id="IPR025824">
    <property type="entry name" value="OB-fold_nuc-bd_dom"/>
</dbReference>
<dbReference type="GO" id="GO:0009318">
    <property type="term" value="C:exodeoxyribonuclease VII complex"/>
    <property type="evidence" value="ECO:0007669"/>
    <property type="project" value="InterPro"/>
</dbReference>
<organism evidence="7 8">
    <name type="scientific">Methanobrevibacter millerae</name>
    <dbReference type="NCBI Taxonomy" id="230361"/>
    <lineage>
        <taxon>Archaea</taxon>
        <taxon>Methanobacteriati</taxon>
        <taxon>Methanobacteriota</taxon>
        <taxon>Methanomada group</taxon>
        <taxon>Methanobacteria</taxon>
        <taxon>Methanobacteriales</taxon>
        <taxon>Methanobacteriaceae</taxon>
        <taxon>Methanobrevibacter</taxon>
    </lineage>
</organism>
<dbReference type="InterPro" id="IPR003753">
    <property type="entry name" value="Exonuc_VII_L"/>
</dbReference>
<name>A0A8T3VHQ5_9EURY</name>
<dbReference type="NCBIfam" id="TIGR00237">
    <property type="entry name" value="xseA"/>
    <property type="match status" value="1"/>
</dbReference>
<accession>A0A8T3VHQ5</accession>
<keyword evidence="4" id="KW-0269">Exonuclease</keyword>
<dbReference type="Pfam" id="PF02601">
    <property type="entry name" value="Exonuc_VII_L"/>
    <property type="match status" value="1"/>
</dbReference>
<dbReference type="InterPro" id="IPR020579">
    <property type="entry name" value="Exonuc_VII_lsu_C"/>
</dbReference>
<gene>
    <name evidence="7" type="ORF">E7Z74_05705</name>
</gene>
<feature type="domain" description="OB-fold nucleic acid binding" evidence="6">
    <location>
        <begin position="6"/>
        <end position="100"/>
    </location>
</feature>
<keyword evidence="2" id="KW-0540">Nuclease</keyword>
<keyword evidence="3 7" id="KW-0378">Hydrolase</keyword>
<dbReference type="EMBL" id="SUTF01000006">
    <property type="protein sequence ID" value="MBE6510743.1"/>
    <property type="molecule type" value="Genomic_DNA"/>
</dbReference>
<evidence type="ECO:0000256" key="4">
    <source>
        <dbReference type="ARBA" id="ARBA00022839"/>
    </source>
</evidence>
<evidence type="ECO:0000259" key="6">
    <source>
        <dbReference type="Pfam" id="PF13742"/>
    </source>
</evidence>
<comment type="caution">
    <text evidence="7">The sequence shown here is derived from an EMBL/GenBank/DDBJ whole genome shotgun (WGS) entry which is preliminary data.</text>
</comment>